<dbReference type="PIRSF" id="PIRSF004440">
    <property type="entry name" value="GpP"/>
    <property type="match status" value="1"/>
</dbReference>
<evidence type="ECO:0000313" key="4">
    <source>
        <dbReference type="EMBL" id="WGM00941.1"/>
    </source>
</evidence>
<name>A0AA95GNL5_9GAMM</name>
<sequence>MKNQTEKKEAVFLNIGGRKLFGWERVRITRGIERFPGDFDLQLMDYYPATDEKQWVKAGEACEVRIENDPVITGYVDSWNPVINKTQHLIRVSGRGKCQDLVDCAAQWENNVIHQANALQIAEKLAKSYGITVSTDVDRHHLDMIPQFTLNWGESSQQILDRICRWSALLYYEREDGNLFLTRAGDEVAASGVAQGVNIEEADYRESMAERYSDYIGVSLSVTPLSGGYEFVQNAQAKDPEAKQMRYRNYLSVIDSNLMSARREQEAIDWEMNRRYGRSKSLRVVVDSWRDSAGQLWQPNTLIPIQLPVFGLSDKQWLLSEVVFIRDLSGTRAILTLMPPEAFVVEPYEFYQTLRV</sequence>
<evidence type="ECO:0000259" key="2">
    <source>
        <dbReference type="Pfam" id="PF21929"/>
    </source>
</evidence>
<feature type="domain" description="Baseplate hub protein gp44/GpP-like second" evidence="3">
    <location>
        <begin position="98"/>
        <end position="183"/>
    </location>
</feature>
<dbReference type="AlphaFoldDB" id="A0AA95GNL5"/>
<reference evidence="4" key="1">
    <citation type="submission" date="2023-04" db="EMBL/GenBank/DDBJ databases">
        <title>Genome dynamics across the evolutionary transition to endosymbiosis.</title>
        <authorList>
            <person name="Siozios S."/>
            <person name="Nadal-Jimenez P."/>
            <person name="Azagi T."/>
            <person name="Sprong H."/>
            <person name="Frost C.L."/>
            <person name="Parratt S.R."/>
            <person name="Taylor G."/>
            <person name="Brettell L."/>
            <person name="Lew K.C."/>
            <person name="Croft L."/>
            <person name="King K.C."/>
            <person name="Brockhurst M.A."/>
            <person name="Hypsa V."/>
            <person name="Novakova E."/>
            <person name="Darby A.C."/>
            <person name="Hurst G.D.D."/>
        </authorList>
    </citation>
    <scope>NUCLEOTIDE SEQUENCE</scope>
    <source>
        <strain evidence="4">APv</strain>
    </source>
</reference>
<dbReference type="Pfam" id="PF22255">
    <property type="entry name" value="Gp44-like_2nd"/>
    <property type="match status" value="1"/>
</dbReference>
<dbReference type="RefSeq" id="WP_280624496.1">
    <property type="nucleotide sequence ID" value="NZ_CP123504.1"/>
</dbReference>
<dbReference type="InterPro" id="IPR053981">
    <property type="entry name" value="Gp44/GpP-like_2nd"/>
</dbReference>
<organism evidence="4 5">
    <name type="scientific">Arsenophonus nasoniae</name>
    <name type="common">son-killer infecting Nasonia vitripennis</name>
    <dbReference type="NCBI Taxonomy" id="638"/>
    <lineage>
        <taxon>Bacteria</taxon>
        <taxon>Pseudomonadati</taxon>
        <taxon>Pseudomonadota</taxon>
        <taxon>Gammaproteobacteria</taxon>
        <taxon>Enterobacterales</taxon>
        <taxon>Morganellaceae</taxon>
        <taxon>Arsenophonus</taxon>
    </lineage>
</organism>
<dbReference type="InterPro" id="IPR026276">
    <property type="entry name" value="Baseplate_GpP"/>
</dbReference>
<feature type="domain" description="Baseplate hub protein gp44/GpP-like C-terminal" evidence="2">
    <location>
        <begin position="263"/>
        <end position="346"/>
    </location>
</feature>
<dbReference type="EMBL" id="CP123504">
    <property type="protein sequence ID" value="WGM00941.1"/>
    <property type="molecule type" value="Genomic_DNA"/>
</dbReference>
<dbReference type="Gene3D" id="2.30.300.10">
    <property type="entry name" value="Baseplate protein-like domain - beta roll fold"/>
    <property type="match status" value="1"/>
</dbReference>
<dbReference type="SUPFAM" id="SSF69279">
    <property type="entry name" value="Phage tail proteins"/>
    <property type="match status" value="2"/>
</dbReference>
<accession>A0AA95GNL5</accession>
<proteinExistence type="predicted"/>
<evidence type="ECO:0000259" key="3">
    <source>
        <dbReference type="Pfam" id="PF22255"/>
    </source>
</evidence>
<dbReference type="InterPro" id="IPR049354">
    <property type="entry name" value="GpP-like_N"/>
</dbReference>
<dbReference type="Gene3D" id="3.55.50.10">
    <property type="entry name" value="Baseplate protein-like domains"/>
    <property type="match status" value="1"/>
</dbReference>
<dbReference type="InterPro" id="IPR053982">
    <property type="entry name" value="Gp44/GpP-like_C"/>
</dbReference>
<evidence type="ECO:0000259" key="1">
    <source>
        <dbReference type="Pfam" id="PF21683"/>
    </source>
</evidence>
<dbReference type="Pfam" id="PF21683">
    <property type="entry name" value="GpP-like_1st"/>
    <property type="match status" value="1"/>
</dbReference>
<dbReference type="InterPro" id="IPR023399">
    <property type="entry name" value="Baseplate-like_2-layer_sand"/>
</dbReference>
<dbReference type="Proteomes" id="UP001177595">
    <property type="component" value="Chromosome"/>
</dbReference>
<protein>
    <submittedName>
        <fullName evidence="4">Contractile injection system protein, VgrG/Pvc8 family</fullName>
    </submittedName>
</protein>
<dbReference type="Gene3D" id="3.30.1920.10">
    <property type="entry name" value="Baseplate protein-like domains - 2 layer sandwich fold"/>
    <property type="match status" value="1"/>
</dbReference>
<feature type="domain" description="Baseplate hub protein gp44-like N-terminal" evidence="1">
    <location>
        <begin position="11"/>
        <end position="95"/>
    </location>
</feature>
<gene>
    <name evidence="4" type="ORF">QE210_13965</name>
</gene>
<dbReference type="Pfam" id="PF21929">
    <property type="entry name" value="GpP_4th"/>
    <property type="match status" value="1"/>
</dbReference>
<evidence type="ECO:0000313" key="5">
    <source>
        <dbReference type="Proteomes" id="UP001177595"/>
    </source>
</evidence>